<evidence type="ECO:0000313" key="2">
    <source>
        <dbReference type="EMBL" id="RFC66758.1"/>
    </source>
</evidence>
<dbReference type="RefSeq" id="WP_116624649.1">
    <property type="nucleotide sequence ID" value="NZ_QURN01000011.1"/>
</dbReference>
<feature type="transmembrane region" description="Helical" evidence="1">
    <location>
        <begin position="130"/>
        <end position="148"/>
    </location>
</feature>
<dbReference type="Proteomes" id="UP000262379">
    <property type="component" value="Unassembled WGS sequence"/>
</dbReference>
<comment type="caution">
    <text evidence="2">The sequence shown here is derived from an EMBL/GenBank/DDBJ whole genome shotgun (WGS) entry which is preliminary data.</text>
</comment>
<keyword evidence="3" id="KW-1185">Reference proteome</keyword>
<accession>A0A371XBZ8</accession>
<dbReference type="AlphaFoldDB" id="A0A371XBZ8"/>
<feature type="transmembrane region" description="Helical" evidence="1">
    <location>
        <begin position="353"/>
        <end position="372"/>
    </location>
</feature>
<feature type="transmembrane region" description="Helical" evidence="1">
    <location>
        <begin position="247"/>
        <end position="265"/>
    </location>
</feature>
<name>A0A371XBZ8_9HYPH</name>
<feature type="transmembrane region" description="Helical" evidence="1">
    <location>
        <begin position="72"/>
        <end position="89"/>
    </location>
</feature>
<evidence type="ECO:0000256" key="1">
    <source>
        <dbReference type="SAM" id="Phobius"/>
    </source>
</evidence>
<feature type="transmembrane region" description="Helical" evidence="1">
    <location>
        <begin position="101"/>
        <end position="118"/>
    </location>
</feature>
<dbReference type="EMBL" id="QURN01000011">
    <property type="protein sequence ID" value="RFC66758.1"/>
    <property type="molecule type" value="Genomic_DNA"/>
</dbReference>
<feature type="transmembrane region" description="Helical" evidence="1">
    <location>
        <begin position="12"/>
        <end position="37"/>
    </location>
</feature>
<evidence type="ECO:0000313" key="3">
    <source>
        <dbReference type="Proteomes" id="UP000262379"/>
    </source>
</evidence>
<keyword evidence="1" id="KW-0812">Transmembrane</keyword>
<feature type="transmembrane region" description="Helical" evidence="1">
    <location>
        <begin position="201"/>
        <end position="217"/>
    </location>
</feature>
<keyword evidence="1" id="KW-1133">Transmembrane helix</keyword>
<feature type="transmembrane region" description="Helical" evidence="1">
    <location>
        <begin position="223"/>
        <end position="240"/>
    </location>
</feature>
<feature type="transmembrane region" description="Helical" evidence="1">
    <location>
        <begin position="49"/>
        <end position="65"/>
    </location>
</feature>
<sequence>MEKERKENRFYLLILYYLMFAILAELYIIYIAPVWGYMGFDLDVDRSKIITSICVLTAFVIITPAKVGVRSFFLNLAITLQLIPSLILYSLGGKPQHNAEIIWTALLIVYAVSAIPVSAPSVSNLNPKRVMLALAFATGALLFSYLAFSGLSNFNLDLRLVYDFRDNAAASLPGIFGYLTPIFSKIVVPFGVVVSLYYKKPIFAVVFLAFAVIMFGFTGHKGIVLYIIMSIGIFFALKFYNGYLMALIGVMFLLVLSYFDAIYYLESDGYDNWGWFVSIIARRGLMVPTLLDYFHIAFFQNNDKYLWSTSRLTLGLVVNPYGVPLPNLIGSEYLNSDLTAANTGYIGSGFAQAGFWGVVFYSAGVGLVLAYLNAFGRKLGLPFVASIVTAQVATMFSSTDFITLFLTHGMLVSIVLLAMISAPEEKSRKT</sequence>
<protein>
    <recommendedName>
        <fullName evidence="4">Oligosaccharide repeat unit polymerase</fullName>
    </recommendedName>
</protein>
<feature type="transmembrane region" description="Helical" evidence="1">
    <location>
        <begin position="168"/>
        <end position="194"/>
    </location>
</feature>
<gene>
    <name evidence="2" type="ORF">DY251_14560</name>
</gene>
<evidence type="ECO:0008006" key="4">
    <source>
        <dbReference type="Google" id="ProtNLM"/>
    </source>
</evidence>
<organism evidence="2 3">
    <name type="scientific">Mesorhizobium denitrificans</name>
    <dbReference type="NCBI Taxonomy" id="2294114"/>
    <lineage>
        <taxon>Bacteria</taxon>
        <taxon>Pseudomonadati</taxon>
        <taxon>Pseudomonadota</taxon>
        <taxon>Alphaproteobacteria</taxon>
        <taxon>Hyphomicrobiales</taxon>
        <taxon>Phyllobacteriaceae</taxon>
        <taxon>Mesorhizobium</taxon>
    </lineage>
</organism>
<proteinExistence type="predicted"/>
<keyword evidence="1" id="KW-0472">Membrane</keyword>
<feature type="transmembrane region" description="Helical" evidence="1">
    <location>
        <begin position="402"/>
        <end position="422"/>
    </location>
</feature>
<reference evidence="3" key="1">
    <citation type="submission" date="2018-08" db="EMBL/GenBank/DDBJ databases">
        <authorList>
            <person name="Im W.T."/>
        </authorList>
    </citation>
    <scope>NUCLEOTIDE SEQUENCE [LARGE SCALE GENOMIC DNA]</scope>
    <source>
        <strain evidence="3">LA-28</strain>
    </source>
</reference>
<feature type="transmembrane region" description="Helical" evidence="1">
    <location>
        <begin position="379"/>
        <end position="396"/>
    </location>
</feature>